<protein>
    <submittedName>
        <fullName evidence="4">Asparaginase domain-containing protein</fullName>
        <ecNumber evidence="4">3.5.1.1</ecNumber>
    </submittedName>
</protein>
<dbReference type="InterPro" id="IPR027475">
    <property type="entry name" value="Asparaginase/glutaminase_AS2"/>
</dbReference>
<keyword evidence="5" id="KW-1185">Reference proteome</keyword>
<reference evidence="4" key="1">
    <citation type="submission" date="2021-12" db="EMBL/GenBank/DDBJ databases">
        <title>Bradyrhizobium xenonodulans sp. nov.</title>
        <authorList>
            <person name="Claassens R."/>
            <person name="Venter S.N."/>
            <person name="Beukes C.W."/>
            <person name="Stepkowski T."/>
            <person name="Steenkamp E.T."/>
        </authorList>
    </citation>
    <scope>NUCLEOTIDE SEQUENCE</scope>
    <source>
        <strain evidence="4">14AB</strain>
    </source>
</reference>
<organism evidence="4 5">
    <name type="scientific">Bradyrhizobium xenonodulans</name>
    <dbReference type="NCBI Taxonomy" id="2736875"/>
    <lineage>
        <taxon>Bacteria</taxon>
        <taxon>Pseudomonadati</taxon>
        <taxon>Pseudomonadota</taxon>
        <taxon>Alphaproteobacteria</taxon>
        <taxon>Hyphomicrobiales</taxon>
        <taxon>Nitrobacteraceae</taxon>
        <taxon>Bradyrhizobium</taxon>
    </lineage>
</organism>
<dbReference type="Pfam" id="PF17763">
    <property type="entry name" value="Asparaginase_C"/>
    <property type="match status" value="1"/>
</dbReference>
<dbReference type="Proteomes" id="UP001179614">
    <property type="component" value="Chromosome"/>
</dbReference>
<proteinExistence type="predicted"/>
<sequence>MRDILAINTGGTISMADGPNGLVPASGLVEAAFSLLAPAAARLNVVSFTPLVDSADFSSEQWNRLIELIMSRRYDGVVIVHGTDTMSYTCAALSYALEGIDLPVVFTGSMQPLGIGQNAEENLRFALRSAASGPPGVWLAFDGRLLCARRLVKHHSIGPASFRETDDQSCQQQFAQFRPRRFLPRRLAILTLSPGVCVAAIDAALRQLEGAVLRVFGTGTLMHSPELLRTFADATSRGCRIVAVSSCENGGLVPGAYAAGALLWKSGVKNGGRLTPEAALVRLWLELSE</sequence>
<dbReference type="InterPro" id="IPR037152">
    <property type="entry name" value="L-asparaginase_N_sf"/>
</dbReference>
<dbReference type="Gene3D" id="3.40.50.1170">
    <property type="entry name" value="L-asparaginase, N-terminal domain"/>
    <property type="match status" value="1"/>
</dbReference>
<dbReference type="PROSITE" id="PS00917">
    <property type="entry name" value="ASN_GLN_ASE_2"/>
    <property type="match status" value="1"/>
</dbReference>
<dbReference type="InterPro" id="IPR027473">
    <property type="entry name" value="L-asparaginase_C"/>
</dbReference>
<dbReference type="Gene3D" id="3.40.50.40">
    <property type="match status" value="1"/>
</dbReference>
<dbReference type="SUPFAM" id="SSF53774">
    <property type="entry name" value="Glutaminase/Asparaginase"/>
    <property type="match status" value="1"/>
</dbReference>
<evidence type="ECO:0000313" key="4">
    <source>
        <dbReference type="EMBL" id="WBL76764.1"/>
    </source>
</evidence>
<dbReference type="SFLD" id="SFLDS00057">
    <property type="entry name" value="Glutaminase/Asparaginase"/>
    <property type="match status" value="1"/>
</dbReference>
<dbReference type="InterPro" id="IPR036152">
    <property type="entry name" value="Asp/glu_Ase-like_sf"/>
</dbReference>
<dbReference type="GO" id="GO:0004067">
    <property type="term" value="F:asparaginase activity"/>
    <property type="evidence" value="ECO:0007669"/>
    <property type="project" value="UniProtKB-EC"/>
</dbReference>
<dbReference type="InterPro" id="IPR040919">
    <property type="entry name" value="Asparaginase_C"/>
</dbReference>
<dbReference type="PANTHER" id="PTHR11707:SF28">
    <property type="entry name" value="60 KDA LYSOPHOSPHOLIPASE"/>
    <property type="match status" value="1"/>
</dbReference>
<dbReference type="EC" id="3.5.1.1" evidence="4"/>
<accession>A0ABY7MGQ2</accession>
<feature type="active site" evidence="1">
    <location>
        <position position="83"/>
    </location>
</feature>
<dbReference type="PIRSF" id="PIRSF500176">
    <property type="entry name" value="L_ASNase"/>
    <property type="match status" value="1"/>
</dbReference>
<keyword evidence="4" id="KW-0378">Hydrolase</keyword>
<evidence type="ECO:0000313" key="5">
    <source>
        <dbReference type="Proteomes" id="UP001179614"/>
    </source>
</evidence>
<evidence type="ECO:0000256" key="1">
    <source>
        <dbReference type="PROSITE-ProRule" id="PRU10100"/>
    </source>
</evidence>
<gene>
    <name evidence="4" type="ORF">I3J27_27600</name>
</gene>
<dbReference type="Pfam" id="PF00710">
    <property type="entry name" value="Asparaginase"/>
    <property type="match status" value="1"/>
</dbReference>
<dbReference type="PRINTS" id="PR00139">
    <property type="entry name" value="ASNGLNASE"/>
</dbReference>
<feature type="domain" description="Asparaginase/glutaminase C-terminal" evidence="3">
    <location>
        <begin position="187"/>
        <end position="287"/>
    </location>
</feature>
<name>A0ABY7MGQ2_9BRAD</name>
<dbReference type="RefSeq" id="WP_270162038.1">
    <property type="nucleotide sequence ID" value="NZ_CP089391.1"/>
</dbReference>
<evidence type="ECO:0000259" key="2">
    <source>
        <dbReference type="Pfam" id="PF00710"/>
    </source>
</evidence>
<dbReference type="InterPro" id="IPR027474">
    <property type="entry name" value="L-asparaginase_N"/>
</dbReference>
<dbReference type="SMART" id="SM00870">
    <property type="entry name" value="Asparaginase"/>
    <property type="match status" value="1"/>
</dbReference>
<dbReference type="InterPro" id="IPR006034">
    <property type="entry name" value="Asparaginase/glutaminase-like"/>
</dbReference>
<dbReference type="PIRSF" id="PIRSF001220">
    <property type="entry name" value="L-ASNase_gatD"/>
    <property type="match status" value="1"/>
</dbReference>
<feature type="domain" description="L-asparaginase N-terminal" evidence="2">
    <location>
        <begin position="4"/>
        <end position="168"/>
    </location>
</feature>
<dbReference type="EMBL" id="CP089391">
    <property type="protein sequence ID" value="WBL76764.1"/>
    <property type="molecule type" value="Genomic_DNA"/>
</dbReference>
<dbReference type="PANTHER" id="PTHR11707">
    <property type="entry name" value="L-ASPARAGINASE"/>
    <property type="match status" value="1"/>
</dbReference>
<evidence type="ECO:0000259" key="3">
    <source>
        <dbReference type="Pfam" id="PF17763"/>
    </source>
</evidence>
<dbReference type="PROSITE" id="PS51732">
    <property type="entry name" value="ASN_GLN_ASE_3"/>
    <property type="match status" value="1"/>
</dbReference>